<name>A0A182XQK7_ANOQN</name>
<dbReference type="VEuPathDB" id="VectorBase:AQUA014144"/>
<proteinExistence type="predicted"/>
<accession>A0A182XQK7</accession>
<keyword evidence="2" id="KW-1185">Reference proteome</keyword>
<dbReference type="EnsemblMetazoa" id="AQUA014144-RA">
    <property type="protein sequence ID" value="AQUA014144-PA"/>
    <property type="gene ID" value="AQUA014144"/>
</dbReference>
<dbReference type="Proteomes" id="UP000076407">
    <property type="component" value="Unassembled WGS sequence"/>
</dbReference>
<evidence type="ECO:0000313" key="2">
    <source>
        <dbReference type="Proteomes" id="UP000076407"/>
    </source>
</evidence>
<organism evidence="1 2">
    <name type="scientific">Anopheles quadriannulatus</name>
    <name type="common">Mosquito</name>
    <dbReference type="NCBI Taxonomy" id="34691"/>
    <lineage>
        <taxon>Eukaryota</taxon>
        <taxon>Metazoa</taxon>
        <taxon>Ecdysozoa</taxon>
        <taxon>Arthropoda</taxon>
        <taxon>Hexapoda</taxon>
        <taxon>Insecta</taxon>
        <taxon>Pterygota</taxon>
        <taxon>Neoptera</taxon>
        <taxon>Endopterygota</taxon>
        <taxon>Diptera</taxon>
        <taxon>Nematocera</taxon>
        <taxon>Culicoidea</taxon>
        <taxon>Culicidae</taxon>
        <taxon>Anophelinae</taxon>
        <taxon>Anopheles</taxon>
    </lineage>
</organism>
<reference evidence="1" key="1">
    <citation type="submission" date="2020-05" db="UniProtKB">
        <authorList>
            <consortium name="EnsemblMetazoa"/>
        </authorList>
    </citation>
    <scope>IDENTIFICATION</scope>
    <source>
        <strain evidence="1">SANGQUA</strain>
    </source>
</reference>
<evidence type="ECO:0000313" key="1">
    <source>
        <dbReference type="EnsemblMetazoa" id="AQUA014144-PA"/>
    </source>
</evidence>
<sequence length="50" mass="5492">HGRTRQYGVSPLCVKCVPPSSSSVVIRGRVPPKPILTHKQCKHGVRSIFP</sequence>
<protein>
    <submittedName>
        <fullName evidence="1">Uncharacterized protein</fullName>
    </submittedName>
</protein>
<dbReference type="AlphaFoldDB" id="A0A182XQK7"/>